<dbReference type="Pfam" id="PF13560">
    <property type="entry name" value="HTH_31"/>
    <property type="match status" value="1"/>
</dbReference>
<dbReference type="InterPro" id="IPR001387">
    <property type="entry name" value="Cro/C1-type_HTH"/>
</dbReference>
<evidence type="ECO:0000313" key="3">
    <source>
        <dbReference type="Proteomes" id="UP000633509"/>
    </source>
</evidence>
<comment type="caution">
    <text evidence="2">The sequence shown here is derived from an EMBL/GenBank/DDBJ whole genome shotgun (WGS) entry which is preliminary data.</text>
</comment>
<dbReference type="EMBL" id="JADBEK010000001">
    <property type="protein sequence ID" value="MBE1584576.1"/>
    <property type="molecule type" value="Genomic_DNA"/>
</dbReference>
<dbReference type="Proteomes" id="UP000633509">
    <property type="component" value="Unassembled WGS sequence"/>
</dbReference>
<dbReference type="PROSITE" id="PS50943">
    <property type="entry name" value="HTH_CROC1"/>
    <property type="match status" value="1"/>
</dbReference>
<gene>
    <name evidence="2" type="ORF">H4W80_002834</name>
</gene>
<dbReference type="CDD" id="cd00093">
    <property type="entry name" value="HTH_XRE"/>
    <property type="match status" value="1"/>
</dbReference>
<evidence type="ECO:0000259" key="1">
    <source>
        <dbReference type="PROSITE" id="PS50943"/>
    </source>
</evidence>
<reference evidence="2 3" key="1">
    <citation type="submission" date="2020-10" db="EMBL/GenBank/DDBJ databases">
        <title>Sequencing the genomes of 1000 actinobacteria strains.</title>
        <authorList>
            <person name="Klenk H.-P."/>
        </authorList>
    </citation>
    <scope>NUCLEOTIDE SEQUENCE [LARGE SCALE GENOMIC DNA]</scope>
    <source>
        <strain evidence="2 3">DSM 43173</strain>
    </source>
</reference>
<dbReference type="InterPro" id="IPR043917">
    <property type="entry name" value="DUF5753"/>
</dbReference>
<name>A0ABR9LWY3_9ACTN</name>
<dbReference type="SMART" id="SM00530">
    <property type="entry name" value="HTH_XRE"/>
    <property type="match status" value="1"/>
</dbReference>
<dbReference type="InterPro" id="IPR010982">
    <property type="entry name" value="Lambda_DNA-bd_dom_sf"/>
</dbReference>
<dbReference type="Gene3D" id="1.10.260.40">
    <property type="entry name" value="lambda repressor-like DNA-binding domains"/>
    <property type="match status" value="1"/>
</dbReference>
<dbReference type="Pfam" id="PF19054">
    <property type="entry name" value="DUF5753"/>
    <property type="match status" value="1"/>
</dbReference>
<feature type="domain" description="HTH cro/C1-type" evidence="1">
    <location>
        <begin position="10"/>
        <end position="64"/>
    </location>
</feature>
<protein>
    <submittedName>
        <fullName evidence="2">Transcriptional regulator with XRE-family HTH domain</fullName>
    </submittedName>
</protein>
<proteinExistence type="predicted"/>
<dbReference type="SUPFAM" id="SSF47413">
    <property type="entry name" value="lambda repressor-like DNA-binding domains"/>
    <property type="match status" value="1"/>
</dbReference>
<accession>A0ABR9LWY3</accession>
<sequence length="277" mass="31748">MRRRQLAGALRELREERELSIEQVADQLDWHPTKLSRFETARRAIQPSDVRALLDVYQVDQADRDALLVLAREARQRDWWQAYGQAIPEGFKVYLGLEAAVSSLYIYESEFIPGLVQTEDYIRAVHRATLVDAPDRDIEQRVTVRLTRQKLLTSKEAPKLWLVVNEAVIRRVVGGPDVMRAQLERLLEVTRLPNVTLQVLPFAAGAHPAMDGAFHMLRFEPTDPSVVYIEYHAGTLYLEKAQEVEQYAQKFDHLRATALSVGDSRALIEQVARDLHQ</sequence>
<organism evidence="2 3">
    <name type="scientific">Nonomuraea angiospora</name>
    <dbReference type="NCBI Taxonomy" id="46172"/>
    <lineage>
        <taxon>Bacteria</taxon>
        <taxon>Bacillati</taxon>
        <taxon>Actinomycetota</taxon>
        <taxon>Actinomycetes</taxon>
        <taxon>Streptosporangiales</taxon>
        <taxon>Streptosporangiaceae</taxon>
        <taxon>Nonomuraea</taxon>
    </lineage>
</organism>
<evidence type="ECO:0000313" key="2">
    <source>
        <dbReference type="EMBL" id="MBE1584576.1"/>
    </source>
</evidence>
<keyword evidence="3" id="KW-1185">Reference proteome</keyword>